<name>A0ABR8Z0E2_9MICO</name>
<dbReference type="CDD" id="cd12797">
    <property type="entry name" value="M23_peptidase"/>
    <property type="match status" value="1"/>
</dbReference>
<dbReference type="PANTHER" id="PTHR21666:SF270">
    <property type="entry name" value="MUREIN HYDROLASE ACTIVATOR ENVC"/>
    <property type="match status" value="1"/>
</dbReference>
<evidence type="ECO:0000256" key="1">
    <source>
        <dbReference type="SAM" id="MobiDB-lite"/>
    </source>
</evidence>
<feature type="compositionally biased region" description="Low complexity" evidence="1">
    <location>
        <begin position="59"/>
        <end position="92"/>
    </location>
</feature>
<proteinExistence type="predicted"/>
<protein>
    <submittedName>
        <fullName evidence="3">M23 family metallopeptidase</fullName>
    </submittedName>
</protein>
<accession>A0ABR8Z0E2</accession>
<organism evidence="3 4">
    <name type="scientific">Oceanitalea stevensii</name>
    <dbReference type="NCBI Taxonomy" id="2763072"/>
    <lineage>
        <taxon>Bacteria</taxon>
        <taxon>Bacillati</taxon>
        <taxon>Actinomycetota</taxon>
        <taxon>Actinomycetes</taxon>
        <taxon>Micrococcales</taxon>
        <taxon>Bogoriellaceae</taxon>
        <taxon>Georgenia</taxon>
    </lineage>
</organism>
<evidence type="ECO:0000313" key="3">
    <source>
        <dbReference type="EMBL" id="MBD8061441.1"/>
    </source>
</evidence>
<evidence type="ECO:0000259" key="2">
    <source>
        <dbReference type="Pfam" id="PF01551"/>
    </source>
</evidence>
<dbReference type="Pfam" id="PF01551">
    <property type="entry name" value="Peptidase_M23"/>
    <property type="match status" value="1"/>
</dbReference>
<feature type="domain" description="M23ase beta-sheet core" evidence="2">
    <location>
        <begin position="258"/>
        <end position="354"/>
    </location>
</feature>
<keyword evidence="4" id="KW-1185">Reference proteome</keyword>
<sequence length="377" mass="38442">MRASMPSTAPVTRRQLREAERRNGQLAVREAAAHAASALTGSLVATVPLDGTVGRIGQARHAATASQDAAAPQESSAPAAAAPQGSAPARPQYRSRAELRAAEQASARRPVRVHAPRWMPRAAVLGALGAATIVAPLAGFVGTDHGAAEELPAVATVPAGETVLDALDAAASQLDSDAAGSTAALLADSSASARALVQSSRSVDRDAAVCSALTGSGANGAGAALGAERMAMPLAVGTYTQSSLYGNRVHPIQGTWTKHEGLDFAAPLGTPIHAVADGVVVHAGEGLDGRSSMLVIVEHEIDGQTFFSWYVHMYEDGVFVTEGQQVRGGEVIGEVGNNGNSTGPHLHLEIHLDESGTTTDPGAFLADHDAVMVSADC</sequence>
<dbReference type="EMBL" id="JACSPO010000001">
    <property type="protein sequence ID" value="MBD8061441.1"/>
    <property type="molecule type" value="Genomic_DNA"/>
</dbReference>
<dbReference type="Gene3D" id="2.70.70.10">
    <property type="entry name" value="Glucose Permease (Domain IIA)"/>
    <property type="match status" value="1"/>
</dbReference>
<dbReference type="Proteomes" id="UP000661894">
    <property type="component" value="Unassembled WGS sequence"/>
</dbReference>
<feature type="region of interest" description="Disordered" evidence="1">
    <location>
        <begin position="58"/>
        <end position="92"/>
    </location>
</feature>
<comment type="caution">
    <text evidence="3">The sequence shown here is derived from an EMBL/GenBank/DDBJ whole genome shotgun (WGS) entry which is preliminary data.</text>
</comment>
<feature type="compositionally biased region" description="Polar residues" evidence="1">
    <location>
        <begin position="1"/>
        <end position="10"/>
    </location>
</feature>
<dbReference type="SUPFAM" id="SSF51261">
    <property type="entry name" value="Duplicated hybrid motif"/>
    <property type="match status" value="1"/>
</dbReference>
<feature type="region of interest" description="Disordered" evidence="1">
    <location>
        <begin position="1"/>
        <end position="28"/>
    </location>
</feature>
<evidence type="ECO:0000313" key="4">
    <source>
        <dbReference type="Proteomes" id="UP000661894"/>
    </source>
</evidence>
<gene>
    <name evidence="3" type="ORF">H9624_03780</name>
</gene>
<dbReference type="PANTHER" id="PTHR21666">
    <property type="entry name" value="PEPTIDASE-RELATED"/>
    <property type="match status" value="1"/>
</dbReference>
<reference evidence="3 4" key="1">
    <citation type="submission" date="2020-08" db="EMBL/GenBank/DDBJ databases">
        <title>A Genomic Blueprint of the Chicken Gut Microbiome.</title>
        <authorList>
            <person name="Gilroy R."/>
            <person name="Ravi A."/>
            <person name="Getino M."/>
            <person name="Pursley I."/>
            <person name="Horton D.L."/>
            <person name="Alikhan N.-F."/>
            <person name="Baker D."/>
            <person name="Gharbi K."/>
            <person name="Hall N."/>
            <person name="Watson M."/>
            <person name="Adriaenssens E.M."/>
            <person name="Foster-Nyarko E."/>
            <person name="Jarju S."/>
            <person name="Secka A."/>
            <person name="Antonio M."/>
            <person name="Oren A."/>
            <person name="Chaudhuri R."/>
            <person name="La Ragione R.M."/>
            <person name="Hildebrand F."/>
            <person name="Pallen M.J."/>
        </authorList>
    </citation>
    <scope>NUCLEOTIDE SEQUENCE [LARGE SCALE GENOMIC DNA]</scope>
    <source>
        <strain evidence="3 4">Sa1BUA1</strain>
    </source>
</reference>
<dbReference type="InterPro" id="IPR016047">
    <property type="entry name" value="M23ase_b-sheet_dom"/>
</dbReference>
<dbReference type="InterPro" id="IPR011055">
    <property type="entry name" value="Dup_hybrid_motif"/>
</dbReference>
<dbReference type="InterPro" id="IPR050570">
    <property type="entry name" value="Cell_wall_metabolism_enzyme"/>
</dbReference>